<dbReference type="Gene3D" id="2.40.50.140">
    <property type="entry name" value="Nucleic acid-binding proteins"/>
    <property type="match status" value="1"/>
</dbReference>
<accession>A0ABS5USA0</accession>
<dbReference type="EMBL" id="JAFEJS010000019">
    <property type="protein sequence ID" value="MBT1173880.1"/>
    <property type="molecule type" value="Genomic_DNA"/>
</dbReference>
<dbReference type="PROSITE" id="PS50935">
    <property type="entry name" value="SSB"/>
    <property type="match status" value="1"/>
</dbReference>
<proteinExistence type="inferred from homology"/>
<dbReference type="PANTHER" id="PTHR10302:SF27">
    <property type="entry name" value="SINGLE-STRANDED DNA-BINDING PROTEIN"/>
    <property type="match status" value="1"/>
</dbReference>
<dbReference type="Pfam" id="PF00436">
    <property type="entry name" value="SSB"/>
    <property type="match status" value="1"/>
</dbReference>
<dbReference type="SUPFAM" id="SSF50249">
    <property type="entry name" value="Nucleic acid-binding proteins"/>
    <property type="match status" value="1"/>
</dbReference>
<dbReference type="GO" id="GO:0003677">
    <property type="term" value="F:DNA binding"/>
    <property type="evidence" value="ECO:0007669"/>
    <property type="project" value="UniProtKB-KW"/>
</dbReference>
<comment type="caution">
    <text evidence="2">Lacks conserved residue(s) required for the propagation of feature annotation.</text>
</comment>
<dbReference type="HAMAP" id="MF_00984">
    <property type="entry name" value="SSB"/>
    <property type="match status" value="1"/>
</dbReference>
<evidence type="ECO:0000256" key="1">
    <source>
        <dbReference type="ARBA" id="ARBA00023125"/>
    </source>
</evidence>
<evidence type="ECO:0000256" key="2">
    <source>
        <dbReference type="HAMAP-Rule" id="MF_00984"/>
    </source>
</evidence>
<dbReference type="NCBIfam" id="TIGR00621">
    <property type="entry name" value="ssb"/>
    <property type="match status" value="1"/>
</dbReference>
<dbReference type="InterPro" id="IPR012340">
    <property type="entry name" value="NA-bd_OB-fold"/>
</dbReference>
<dbReference type="InterPro" id="IPR000424">
    <property type="entry name" value="Primosome_PriB/ssb"/>
</dbReference>
<dbReference type="PIRSF" id="PIRSF002070">
    <property type="entry name" value="SSB"/>
    <property type="match status" value="1"/>
</dbReference>
<evidence type="ECO:0000256" key="3">
    <source>
        <dbReference type="PIRNR" id="PIRNR002070"/>
    </source>
</evidence>
<organism evidence="5 6">
    <name type="scientific">Bifidobacterium santillanense</name>
    <dbReference type="NCBI Taxonomy" id="2809028"/>
    <lineage>
        <taxon>Bacteria</taxon>
        <taxon>Bacillati</taxon>
        <taxon>Actinomycetota</taxon>
        <taxon>Actinomycetes</taxon>
        <taxon>Bifidobacteriales</taxon>
        <taxon>Bifidobacteriaceae</taxon>
        <taxon>Bifidobacterium</taxon>
    </lineage>
</organism>
<keyword evidence="1 2" id="KW-0238">DNA-binding</keyword>
<reference evidence="5 6" key="1">
    <citation type="journal article" date="2021" name="Environ. Microbiol.">
        <title>Genetic insights into the dark matter of the mammalian gut microbiota through targeted genome reconstruction.</title>
        <authorList>
            <person name="Lugli G.A."/>
            <person name="Alessandri G."/>
            <person name="Milani C."/>
            <person name="Viappiani A."/>
            <person name="Fontana F."/>
            <person name="Tarracchini C."/>
            <person name="Mancabelli L."/>
            <person name="Argentini C."/>
            <person name="Ruiz L."/>
            <person name="Margolles A."/>
            <person name="van Sinderen D."/>
            <person name="Turroni F."/>
            <person name="Ventura M."/>
        </authorList>
    </citation>
    <scope>NUCLEOTIDE SEQUENCE [LARGE SCALE GENOMIC DNA]</scope>
    <source>
        <strain evidence="5 6">MA2</strain>
    </source>
</reference>
<evidence type="ECO:0000313" key="6">
    <source>
        <dbReference type="Proteomes" id="UP000773064"/>
    </source>
</evidence>
<dbReference type="PANTHER" id="PTHR10302">
    <property type="entry name" value="SINGLE-STRANDED DNA-BINDING PROTEIN"/>
    <property type="match status" value="1"/>
</dbReference>
<keyword evidence="6" id="KW-1185">Reference proteome</keyword>
<evidence type="ECO:0000256" key="4">
    <source>
        <dbReference type="SAM" id="MobiDB-lite"/>
    </source>
</evidence>
<comment type="caution">
    <text evidence="5">The sequence shown here is derived from an EMBL/GenBank/DDBJ whole genome shotgun (WGS) entry which is preliminary data.</text>
</comment>
<evidence type="ECO:0000313" key="5">
    <source>
        <dbReference type="EMBL" id="MBT1173880.1"/>
    </source>
</evidence>
<protein>
    <recommendedName>
        <fullName evidence="2 3">Single-stranded DNA-binding protein</fullName>
        <shortName evidence="2">SSB</shortName>
    </recommendedName>
</protein>
<dbReference type="RefSeq" id="WP_214359114.1">
    <property type="nucleotide sequence ID" value="NZ_JAFEJS010000019.1"/>
</dbReference>
<comment type="subunit">
    <text evidence="2">Homotetramer.</text>
</comment>
<gene>
    <name evidence="5" type="primary">ssb</name>
    <name evidence="5" type="ORF">JS528_11170</name>
</gene>
<feature type="compositionally biased region" description="Polar residues" evidence="4">
    <location>
        <begin position="135"/>
        <end position="154"/>
    </location>
</feature>
<dbReference type="InterPro" id="IPR011344">
    <property type="entry name" value="ssDNA-bd"/>
</dbReference>
<dbReference type="CDD" id="cd04496">
    <property type="entry name" value="SSB_OBF"/>
    <property type="match status" value="1"/>
</dbReference>
<dbReference type="Proteomes" id="UP000773064">
    <property type="component" value="Unassembled WGS sequence"/>
</dbReference>
<sequence length="154" mass="16681">MAGETTLTIIGNLTADPEMRNTQGGGTVCSFTVASTPRVYNRQSGQYEDGPALFLRCAAWRDLAQHCAQTLAKGMRVIASGQLKPNNYTDQQGQKHYGVQLVLDEIGPSLRFATATVNRIQQSQGFQGGQPAYQGGQTYGQPQDTGQDPWSNNI</sequence>
<feature type="region of interest" description="Disordered" evidence="4">
    <location>
        <begin position="123"/>
        <end position="154"/>
    </location>
</feature>
<name>A0ABS5USA0_9BIFI</name>